<dbReference type="InterPro" id="IPR036388">
    <property type="entry name" value="WH-like_DNA-bd_sf"/>
</dbReference>
<dbReference type="Pfam" id="PF23559">
    <property type="entry name" value="WHD_DRP"/>
    <property type="match status" value="1"/>
</dbReference>
<evidence type="ECO:0000256" key="1">
    <source>
        <dbReference type="ARBA" id="ARBA00022737"/>
    </source>
</evidence>
<evidence type="ECO:0000259" key="2">
    <source>
        <dbReference type="Pfam" id="PF23559"/>
    </source>
</evidence>
<dbReference type="Proteomes" id="UP000436088">
    <property type="component" value="Unassembled WGS sequence"/>
</dbReference>
<evidence type="ECO:0000313" key="4">
    <source>
        <dbReference type="Proteomes" id="UP000436088"/>
    </source>
</evidence>
<keyword evidence="1" id="KW-0677">Repeat</keyword>
<dbReference type="GO" id="GO:0043531">
    <property type="term" value="F:ADP binding"/>
    <property type="evidence" value="ECO:0007669"/>
    <property type="project" value="InterPro"/>
</dbReference>
<dbReference type="InterPro" id="IPR027417">
    <property type="entry name" value="P-loop_NTPase"/>
</dbReference>
<evidence type="ECO:0000313" key="3">
    <source>
        <dbReference type="EMBL" id="KAE8678236.1"/>
    </source>
</evidence>
<dbReference type="SUPFAM" id="SSF52540">
    <property type="entry name" value="P-loop containing nucleoside triphosphate hydrolases"/>
    <property type="match status" value="1"/>
</dbReference>
<comment type="caution">
    <text evidence="3">The sequence shown here is derived from an EMBL/GenBank/DDBJ whole genome shotgun (WGS) entry which is preliminary data.</text>
</comment>
<dbReference type="GO" id="GO:0098542">
    <property type="term" value="P:defense response to other organism"/>
    <property type="evidence" value="ECO:0007669"/>
    <property type="project" value="TreeGrafter"/>
</dbReference>
<organism evidence="3 4">
    <name type="scientific">Hibiscus syriacus</name>
    <name type="common">Rose of Sharon</name>
    <dbReference type="NCBI Taxonomy" id="106335"/>
    <lineage>
        <taxon>Eukaryota</taxon>
        <taxon>Viridiplantae</taxon>
        <taxon>Streptophyta</taxon>
        <taxon>Embryophyta</taxon>
        <taxon>Tracheophyta</taxon>
        <taxon>Spermatophyta</taxon>
        <taxon>Magnoliopsida</taxon>
        <taxon>eudicotyledons</taxon>
        <taxon>Gunneridae</taxon>
        <taxon>Pentapetalae</taxon>
        <taxon>rosids</taxon>
        <taxon>malvids</taxon>
        <taxon>Malvales</taxon>
        <taxon>Malvaceae</taxon>
        <taxon>Malvoideae</taxon>
        <taxon>Hibiscus</taxon>
    </lineage>
</organism>
<dbReference type="InterPro" id="IPR044974">
    <property type="entry name" value="Disease_R_plants"/>
</dbReference>
<sequence length="309" mass="34940">MSDALAVEVAATVLAKLSSAAFQELCSIWGVQDELEKLKDGSKIIVTTCSHRVATITGTTSHYDLEHLSDDNCLSLFIKLAFKEGEEKQHKNLVRIGKEIVLKCKGVALAVKTLGGLLCSTRLEYDWKVVRDSELWELEQKENDILPALKLSYDHLPWYLKQCFAFCSVFLKDFEFDSLILISMWMANGLVQCSNKNEELEDIGNRYIHELWSRSFFQQLEDGIFTFSFKMRDLVHDLALSVAQNDVSSTGNVQHLYFDLSGQGASLLPNNMGHLRTLIFQSNQEQKDGDCQSCRLYQKGCNTSLNSKS</sequence>
<dbReference type="PANTHER" id="PTHR23155:SF1060">
    <property type="entry name" value="NBS-LRR DISEASE RESISTANCE PROTEIN"/>
    <property type="match status" value="1"/>
</dbReference>
<keyword evidence="4" id="KW-1185">Reference proteome</keyword>
<proteinExistence type="predicted"/>
<protein>
    <submittedName>
        <fullName evidence="3">F-box/kelch-repeat protein</fullName>
    </submittedName>
</protein>
<dbReference type="AlphaFoldDB" id="A0A6A2YFL0"/>
<accession>A0A6A2YFL0</accession>
<dbReference type="InterPro" id="IPR058922">
    <property type="entry name" value="WHD_DRP"/>
</dbReference>
<dbReference type="Gene3D" id="1.10.10.10">
    <property type="entry name" value="Winged helix-like DNA-binding domain superfamily/Winged helix DNA-binding domain"/>
    <property type="match status" value="1"/>
</dbReference>
<name>A0A6A2YFL0_HIBSY</name>
<dbReference type="PANTHER" id="PTHR23155">
    <property type="entry name" value="DISEASE RESISTANCE PROTEIN RP"/>
    <property type="match status" value="1"/>
</dbReference>
<reference evidence="3" key="1">
    <citation type="submission" date="2019-09" db="EMBL/GenBank/DDBJ databases">
        <title>Draft genome information of white flower Hibiscus syriacus.</title>
        <authorList>
            <person name="Kim Y.-M."/>
        </authorList>
    </citation>
    <scope>NUCLEOTIDE SEQUENCE [LARGE SCALE GENOMIC DNA]</scope>
    <source>
        <strain evidence="3">YM2019G1</strain>
    </source>
</reference>
<dbReference type="EMBL" id="VEPZ02001337">
    <property type="protein sequence ID" value="KAE8678236.1"/>
    <property type="molecule type" value="Genomic_DNA"/>
</dbReference>
<gene>
    <name evidence="3" type="ORF">F3Y22_tig00111427pilonHSYRG00088</name>
</gene>
<feature type="domain" description="Disease resistance protein winged helix" evidence="2">
    <location>
        <begin position="169"/>
        <end position="239"/>
    </location>
</feature>